<dbReference type="CDD" id="cd03784">
    <property type="entry name" value="GT1_Gtf-like"/>
    <property type="match status" value="1"/>
</dbReference>
<gene>
    <name evidence="3" type="ORF">SI8410_04005786</name>
</gene>
<dbReference type="OrthoDB" id="5835829at2759"/>
<evidence type="ECO:0000256" key="2">
    <source>
        <dbReference type="ARBA" id="ARBA00022679"/>
    </source>
</evidence>
<dbReference type="Gene3D" id="3.40.50.2000">
    <property type="entry name" value="Glycogen Phosphorylase B"/>
    <property type="match status" value="2"/>
</dbReference>
<comment type="similarity">
    <text evidence="1">Belongs to the UDP-glycosyltransferase family.</text>
</comment>
<name>A0A7I8KDP5_SPIIN</name>
<evidence type="ECO:0000256" key="1">
    <source>
        <dbReference type="ARBA" id="ARBA00009995"/>
    </source>
</evidence>
<accession>A0A7I8KDP5</accession>
<dbReference type="FunFam" id="3.40.50.2000:FF:000027">
    <property type="entry name" value="Glycosyltransferase"/>
    <property type="match status" value="1"/>
</dbReference>
<dbReference type="SUPFAM" id="SSF53756">
    <property type="entry name" value="UDP-Glycosyltransferase/glycogen phosphorylase"/>
    <property type="match status" value="1"/>
</dbReference>
<dbReference type="PANTHER" id="PTHR11926:SF774">
    <property type="entry name" value="UDP-GLYCOSYLTRANSFERASE 85A1-RELATED"/>
    <property type="match status" value="1"/>
</dbReference>
<dbReference type="InterPro" id="IPR002213">
    <property type="entry name" value="UDP_glucos_trans"/>
</dbReference>
<dbReference type="PANTHER" id="PTHR11926">
    <property type="entry name" value="GLUCOSYL/GLUCURONOSYL TRANSFERASES"/>
    <property type="match status" value="1"/>
</dbReference>
<evidence type="ECO:0000313" key="4">
    <source>
        <dbReference type="Proteomes" id="UP000663760"/>
    </source>
</evidence>
<evidence type="ECO:0000313" key="3">
    <source>
        <dbReference type="EMBL" id="CAA7395125.1"/>
    </source>
</evidence>
<dbReference type="EMBL" id="LR746267">
    <property type="protein sequence ID" value="CAA7395125.1"/>
    <property type="molecule type" value="Genomic_DNA"/>
</dbReference>
<dbReference type="GO" id="GO:0080044">
    <property type="term" value="F:quercetin 7-O-glucosyltransferase activity"/>
    <property type="evidence" value="ECO:0007669"/>
    <property type="project" value="TreeGrafter"/>
</dbReference>
<organism evidence="3 4">
    <name type="scientific">Spirodela intermedia</name>
    <name type="common">Intermediate duckweed</name>
    <dbReference type="NCBI Taxonomy" id="51605"/>
    <lineage>
        <taxon>Eukaryota</taxon>
        <taxon>Viridiplantae</taxon>
        <taxon>Streptophyta</taxon>
        <taxon>Embryophyta</taxon>
        <taxon>Tracheophyta</taxon>
        <taxon>Spermatophyta</taxon>
        <taxon>Magnoliopsida</taxon>
        <taxon>Liliopsida</taxon>
        <taxon>Araceae</taxon>
        <taxon>Lemnoideae</taxon>
        <taxon>Spirodela</taxon>
    </lineage>
</organism>
<dbReference type="GO" id="GO:0080043">
    <property type="term" value="F:quercetin 3-O-glucosyltransferase activity"/>
    <property type="evidence" value="ECO:0007669"/>
    <property type="project" value="TreeGrafter"/>
</dbReference>
<protein>
    <submittedName>
        <fullName evidence="3">Uncharacterized protein</fullName>
    </submittedName>
</protein>
<reference evidence="3" key="1">
    <citation type="submission" date="2020-02" db="EMBL/GenBank/DDBJ databases">
        <authorList>
            <person name="Scholz U."/>
            <person name="Mascher M."/>
            <person name="Fiebig A."/>
        </authorList>
    </citation>
    <scope>NUCLEOTIDE SEQUENCE</scope>
</reference>
<keyword evidence="2" id="KW-0808">Transferase</keyword>
<dbReference type="Proteomes" id="UP000663760">
    <property type="component" value="Chromosome 4"/>
</dbReference>
<sequence>MMMLAKLLHSRGFHITFVNTEYNHRRLLKSRGPSALDGLLDFRFETIPDGLPPSDIDGTQDIPSLCESTMNTCLVPFRELLAGLKSSGDVPPVTCIVSDGVMSFTLDAAAEIGVPEVLFWTTSACGFMGYLHYRELINRGITPLQDAIMLKFALRETEKASKASAIILNTFESLEGPVLKAMDRILPPIYHVGPLCVLSQQVAKSLQAIMGSNLWKEDTSCLEWLERRKPGSVVYVNFGSITVMTNEQLVEFAWGLADSNQDFLWIIRPDLVKGESAVLPEELLWEIEDRRLLASWCPQEKVLGHPAVGGFLTHSGWNSTLESISGGVTMLCWPFFTEQHINCRSSCAEWGIGMEIDGDVRREEVRSLIAELMEGEKGKEMRRRAREWKERTVDATKPGGTSSRKLDELVRMLPTPAAGFAAS</sequence>
<dbReference type="Pfam" id="PF00201">
    <property type="entry name" value="UDPGT"/>
    <property type="match status" value="1"/>
</dbReference>
<proteinExistence type="inferred from homology"/>
<dbReference type="AlphaFoldDB" id="A0A7I8KDP5"/>
<keyword evidence="4" id="KW-1185">Reference proteome</keyword>